<reference evidence="2 3" key="1">
    <citation type="submission" date="2016-03" db="EMBL/GenBank/DDBJ databases">
        <title>Comparative genomics of the ectomycorrhizal sister species Rhizopogon vinicolor and Rhizopogon vesiculosus (Basidiomycota: Boletales) reveals a divergence of the mating type B locus.</title>
        <authorList>
            <person name="Mujic A.B."/>
            <person name="Kuo A."/>
            <person name="Tritt A."/>
            <person name="Lipzen A."/>
            <person name="Chen C."/>
            <person name="Johnson J."/>
            <person name="Sharma A."/>
            <person name="Barry K."/>
            <person name="Grigoriev I.V."/>
            <person name="Spatafora J.W."/>
        </authorList>
    </citation>
    <scope>NUCLEOTIDE SEQUENCE [LARGE SCALE GENOMIC DNA]</scope>
    <source>
        <strain evidence="2 3">AM-OR11-056</strain>
    </source>
</reference>
<evidence type="ECO:0000313" key="2">
    <source>
        <dbReference type="EMBL" id="OJA18057.1"/>
    </source>
</evidence>
<keyword evidence="1" id="KW-1133">Transmembrane helix</keyword>
<comment type="caution">
    <text evidence="2">The sequence shown here is derived from an EMBL/GenBank/DDBJ whole genome shotgun (WGS) entry which is preliminary data.</text>
</comment>
<organism evidence="2 3">
    <name type="scientific">Rhizopogon vesiculosus</name>
    <dbReference type="NCBI Taxonomy" id="180088"/>
    <lineage>
        <taxon>Eukaryota</taxon>
        <taxon>Fungi</taxon>
        <taxon>Dikarya</taxon>
        <taxon>Basidiomycota</taxon>
        <taxon>Agaricomycotina</taxon>
        <taxon>Agaricomycetes</taxon>
        <taxon>Agaricomycetidae</taxon>
        <taxon>Boletales</taxon>
        <taxon>Suillineae</taxon>
        <taxon>Rhizopogonaceae</taxon>
        <taxon>Rhizopogon</taxon>
    </lineage>
</organism>
<accession>A0A1J8QXE7</accession>
<dbReference type="AlphaFoldDB" id="A0A1J8QXE7"/>
<evidence type="ECO:0000313" key="3">
    <source>
        <dbReference type="Proteomes" id="UP000183567"/>
    </source>
</evidence>
<proteinExistence type="predicted"/>
<keyword evidence="1" id="KW-0472">Membrane</keyword>
<sequence length="193" mass="21294">MCHRDCVVHVESHVDYVAITRVTIARALRLLGILKLIWGTSICPIPRLLEPLLSMSSPITFEETVNVYESTFQPVKITAVQNPLCKNEHEDQSDASDFPDGGLTAWGTALGAWIGSVNGFLILSVGLVSGRMLDRGLLCVQVVRMKDVPDQTFSYHLMIIGCLLQSFFLFMLSLAKPNGYYQAGLVSISVLLH</sequence>
<evidence type="ECO:0000256" key="1">
    <source>
        <dbReference type="SAM" id="Phobius"/>
    </source>
</evidence>
<feature type="transmembrane region" description="Helical" evidence="1">
    <location>
        <begin position="110"/>
        <end position="133"/>
    </location>
</feature>
<dbReference type="EMBL" id="LVVM01001658">
    <property type="protein sequence ID" value="OJA18057.1"/>
    <property type="molecule type" value="Genomic_DNA"/>
</dbReference>
<gene>
    <name evidence="2" type="ORF">AZE42_05420</name>
</gene>
<keyword evidence="3" id="KW-1185">Reference proteome</keyword>
<feature type="transmembrane region" description="Helical" evidence="1">
    <location>
        <begin position="30"/>
        <end position="49"/>
    </location>
</feature>
<keyword evidence="1" id="KW-0812">Transmembrane</keyword>
<dbReference type="Proteomes" id="UP000183567">
    <property type="component" value="Unassembled WGS sequence"/>
</dbReference>
<name>A0A1J8QXE7_9AGAM</name>
<protein>
    <submittedName>
        <fullName evidence="2">Uncharacterized protein</fullName>
    </submittedName>
</protein>
<feature type="transmembrane region" description="Helical" evidence="1">
    <location>
        <begin position="153"/>
        <end position="175"/>
    </location>
</feature>